<dbReference type="InterPro" id="IPR018545">
    <property type="entry name" value="Btz_dom"/>
</dbReference>
<dbReference type="PANTHER" id="PTHR15268">
    <property type="entry name" value="THRAP3/BCLAF1"/>
    <property type="match status" value="1"/>
</dbReference>
<comment type="caution">
    <text evidence="16">The sequence shown here is derived from an EMBL/GenBank/DDBJ whole genome shotgun (WGS) entry which is preliminary data.</text>
</comment>
<evidence type="ECO:0000256" key="8">
    <source>
        <dbReference type="ARBA" id="ARBA00022816"/>
    </source>
</evidence>
<reference evidence="16 17" key="1">
    <citation type="submission" date="2021-06" db="EMBL/GenBank/DDBJ databases">
        <authorList>
            <person name="Palmer J.M."/>
        </authorList>
    </citation>
    <scope>NUCLEOTIDE SEQUENCE [LARGE SCALE GENOMIC DNA]</scope>
    <source>
        <strain evidence="16 17">MEX-2019</strain>
        <tissue evidence="16">Muscle</tissue>
    </source>
</reference>
<keyword evidence="11" id="KW-0866">Nonsense-mediated mRNA decay</keyword>
<keyword evidence="12" id="KW-0508">mRNA splicing</keyword>
<keyword evidence="17" id="KW-1185">Reference proteome</keyword>
<feature type="compositionally biased region" description="Acidic residues" evidence="14">
    <location>
        <begin position="416"/>
        <end position="426"/>
    </location>
</feature>
<dbReference type="GO" id="GO:0016592">
    <property type="term" value="C:mediator complex"/>
    <property type="evidence" value="ECO:0007669"/>
    <property type="project" value="TreeGrafter"/>
</dbReference>
<dbReference type="GO" id="GO:0006397">
    <property type="term" value="P:mRNA processing"/>
    <property type="evidence" value="ECO:0007669"/>
    <property type="project" value="UniProtKB-KW"/>
</dbReference>
<dbReference type="GO" id="GO:0000184">
    <property type="term" value="P:nuclear-transcribed mRNA catabolic process, nonsense-mediated decay"/>
    <property type="evidence" value="ECO:0007669"/>
    <property type="project" value="UniProtKB-KW"/>
</dbReference>
<evidence type="ECO:0000256" key="1">
    <source>
        <dbReference type="ARBA" id="ARBA00004123"/>
    </source>
</evidence>
<evidence type="ECO:0000256" key="5">
    <source>
        <dbReference type="ARBA" id="ARBA00022448"/>
    </source>
</evidence>
<feature type="compositionally biased region" description="Low complexity" evidence="14">
    <location>
        <begin position="694"/>
        <end position="704"/>
    </location>
</feature>
<feature type="compositionally biased region" description="Acidic residues" evidence="14">
    <location>
        <begin position="858"/>
        <end position="867"/>
    </location>
</feature>
<feature type="region of interest" description="Disordered" evidence="14">
    <location>
        <begin position="648"/>
        <end position="810"/>
    </location>
</feature>
<evidence type="ECO:0000256" key="2">
    <source>
        <dbReference type="ARBA" id="ARBA00004496"/>
    </source>
</evidence>
<feature type="compositionally biased region" description="Low complexity" evidence="14">
    <location>
        <begin position="256"/>
        <end position="269"/>
    </location>
</feature>
<keyword evidence="9" id="KW-0810">Translation regulation</keyword>
<feature type="region of interest" description="Disordered" evidence="14">
    <location>
        <begin position="390"/>
        <end position="468"/>
    </location>
</feature>
<dbReference type="AlphaFoldDB" id="A0AAV9R5G3"/>
<organism evidence="16 17">
    <name type="scientific">Crenichthys baileyi</name>
    <name type="common">White River springfish</name>
    <dbReference type="NCBI Taxonomy" id="28760"/>
    <lineage>
        <taxon>Eukaryota</taxon>
        <taxon>Metazoa</taxon>
        <taxon>Chordata</taxon>
        <taxon>Craniata</taxon>
        <taxon>Vertebrata</taxon>
        <taxon>Euteleostomi</taxon>
        <taxon>Actinopterygii</taxon>
        <taxon>Neopterygii</taxon>
        <taxon>Teleostei</taxon>
        <taxon>Neoteleostei</taxon>
        <taxon>Acanthomorphata</taxon>
        <taxon>Ovalentaria</taxon>
        <taxon>Atherinomorphae</taxon>
        <taxon>Cyprinodontiformes</taxon>
        <taxon>Goodeidae</taxon>
        <taxon>Crenichthys</taxon>
    </lineage>
</organism>
<keyword evidence="5" id="KW-0813">Transport</keyword>
<feature type="region of interest" description="Disordered" evidence="14">
    <location>
        <begin position="838"/>
        <end position="884"/>
    </location>
</feature>
<evidence type="ECO:0000256" key="7">
    <source>
        <dbReference type="ARBA" id="ARBA00022664"/>
    </source>
</evidence>
<feature type="compositionally biased region" description="Basic and acidic residues" evidence="14">
    <location>
        <begin position="648"/>
        <end position="658"/>
    </location>
</feature>
<protein>
    <recommendedName>
        <fullName evidence="15">Btz domain-containing protein</fullName>
    </recommendedName>
</protein>
<evidence type="ECO:0000256" key="12">
    <source>
        <dbReference type="ARBA" id="ARBA00023187"/>
    </source>
</evidence>
<keyword evidence="6" id="KW-0963">Cytoplasm</keyword>
<evidence type="ECO:0000256" key="3">
    <source>
        <dbReference type="ARBA" id="ARBA00006481"/>
    </source>
</evidence>
<dbReference type="GO" id="GO:0045944">
    <property type="term" value="P:positive regulation of transcription by RNA polymerase II"/>
    <property type="evidence" value="ECO:0007669"/>
    <property type="project" value="TreeGrafter"/>
</dbReference>
<feature type="compositionally biased region" description="Basic and acidic residues" evidence="14">
    <location>
        <begin position="304"/>
        <end position="333"/>
    </location>
</feature>
<feature type="compositionally biased region" description="Basic and acidic residues" evidence="14">
    <location>
        <begin position="181"/>
        <end position="198"/>
    </location>
</feature>
<evidence type="ECO:0000256" key="9">
    <source>
        <dbReference type="ARBA" id="ARBA00022845"/>
    </source>
</evidence>
<dbReference type="GO" id="GO:0003712">
    <property type="term" value="F:transcription coregulator activity"/>
    <property type="evidence" value="ECO:0007669"/>
    <property type="project" value="TreeGrafter"/>
</dbReference>
<feature type="domain" description="Btz" evidence="15">
    <location>
        <begin position="793"/>
        <end position="856"/>
    </location>
</feature>
<dbReference type="GO" id="GO:0005737">
    <property type="term" value="C:cytoplasm"/>
    <property type="evidence" value="ECO:0007669"/>
    <property type="project" value="UniProtKB-SubCell"/>
</dbReference>
<feature type="compositionally biased region" description="Low complexity" evidence="14">
    <location>
        <begin position="86"/>
        <end position="97"/>
    </location>
</feature>
<dbReference type="GO" id="GO:0006417">
    <property type="term" value="P:regulation of translation"/>
    <property type="evidence" value="ECO:0007669"/>
    <property type="project" value="UniProtKB-KW"/>
</dbReference>
<feature type="compositionally biased region" description="Basic residues" evidence="14">
    <location>
        <begin position="125"/>
        <end position="146"/>
    </location>
</feature>
<feature type="compositionally biased region" description="Basic residues" evidence="14">
    <location>
        <begin position="677"/>
        <end position="691"/>
    </location>
</feature>
<dbReference type="InterPro" id="IPR029199">
    <property type="entry name" value="THRAP3_BCLAF1"/>
</dbReference>
<dbReference type="Proteomes" id="UP001311232">
    <property type="component" value="Unassembled WGS sequence"/>
</dbReference>
<keyword evidence="13" id="KW-0539">Nucleus</keyword>
<feature type="compositionally biased region" description="Low complexity" evidence="14">
    <location>
        <begin position="163"/>
        <end position="173"/>
    </location>
</feature>
<dbReference type="Pfam" id="PF09405">
    <property type="entry name" value="Btz"/>
    <property type="match status" value="1"/>
</dbReference>
<dbReference type="PANTHER" id="PTHR15268:SF16">
    <property type="entry name" value="THYROID HORMONE RECEPTOR-ASSOCIATED PROTEIN 3"/>
    <property type="match status" value="1"/>
</dbReference>
<feature type="compositionally biased region" description="Basic residues" evidence="14">
    <location>
        <begin position="74"/>
        <end position="85"/>
    </location>
</feature>
<comment type="similarity">
    <text evidence="3">Belongs to the BCLAF1/THRAP3 family.</text>
</comment>
<feature type="compositionally biased region" description="Basic and acidic residues" evidence="14">
    <location>
        <begin position="219"/>
        <end position="242"/>
    </location>
</feature>
<evidence type="ECO:0000256" key="4">
    <source>
        <dbReference type="ARBA" id="ARBA00009548"/>
    </source>
</evidence>
<feature type="compositionally biased region" description="Basic and acidic residues" evidence="14">
    <location>
        <begin position="437"/>
        <end position="454"/>
    </location>
</feature>
<feature type="region of interest" description="Disordered" evidence="14">
    <location>
        <begin position="1"/>
        <end position="100"/>
    </location>
</feature>
<evidence type="ECO:0000256" key="14">
    <source>
        <dbReference type="SAM" id="MobiDB-lite"/>
    </source>
</evidence>
<feature type="compositionally biased region" description="Basic residues" evidence="14">
    <location>
        <begin position="11"/>
        <end position="46"/>
    </location>
</feature>
<dbReference type="Pfam" id="PF15440">
    <property type="entry name" value="THRAP3_BCLAF1"/>
    <property type="match status" value="1"/>
</dbReference>
<dbReference type="GO" id="GO:0008380">
    <property type="term" value="P:RNA splicing"/>
    <property type="evidence" value="ECO:0007669"/>
    <property type="project" value="UniProtKB-KW"/>
</dbReference>
<feature type="region of interest" description="Disordered" evidence="14">
    <location>
        <begin position="304"/>
        <end position="338"/>
    </location>
</feature>
<comment type="subcellular location">
    <subcellularLocation>
        <location evidence="2">Cytoplasm</location>
    </subcellularLocation>
    <subcellularLocation>
        <location evidence="1">Nucleus</location>
    </subcellularLocation>
</comment>
<proteinExistence type="inferred from homology"/>
<evidence type="ECO:0000313" key="16">
    <source>
        <dbReference type="EMBL" id="KAK5604979.1"/>
    </source>
</evidence>
<accession>A0AAV9R5G3</accession>
<comment type="similarity">
    <text evidence="4">Belongs to the CASC3 family.</text>
</comment>
<evidence type="ECO:0000256" key="10">
    <source>
        <dbReference type="ARBA" id="ARBA00022884"/>
    </source>
</evidence>
<dbReference type="GO" id="GO:0003729">
    <property type="term" value="F:mRNA binding"/>
    <property type="evidence" value="ECO:0007669"/>
    <property type="project" value="InterPro"/>
</dbReference>
<evidence type="ECO:0000256" key="6">
    <source>
        <dbReference type="ARBA" id="ARBA00022490"/>
    </source>
</evidence>
<dbReference type="EMBL" id="JAHHUM010002318">
    <property type="protein sequence ID" value="KAK5604979.1"/>
    <property type="molecule type" value="Genomic_DNA"/>
</dbReference>
<feature type="region of interest" description="Disordered" evidence="14">
    <location>
        <begin position="113"/>
        <end position="273"/>
    </location>
</feature>
<feature type="compositionally biased region" description="Basic and acidic residues" evidence="14">
    <location>
        <begin position="711"/>
        <end position="728"/>
    </location>
</feature>
<evidence type="ECO:0000259" key="15">
    <source>
        <dbReference type="Pfam" id="PF09405"/>
    </source>
</evidence>
<feature type="compositionally biased region" description="Low complexity" evidence="14">
    <location>
        <begin position="63"/>
        <end position="73"/>
    </location>
</feature>
<keyword evidence="7" id="KW-0507">mRNA processing</keyword>
<dbReference type="GO" id="GO:0051028">
    <property type="term" value="P:mRNA transport"/>
    <property type="evidence" value="ECO:0007669"/>
    <property type="project" value="UniProtKB-KW"/>
</dbReference>
<feature type="compositionally biased region" description="Polar residues" evidence="14">
    <location>
        <begin position="776"/>
        <end position="785"/>
    </location>
</feature>
<feature type="compositionally biased region" description="Basic and acidic residues" evidence="14">
    <location>
        <begin position="743"/>
        <end position="757"/>
    </location>
</feature>
<name>A0AAV9R5G3_9TELE</name>
<dbReference type="GO" id="GO:0035145">
    <property type="term" value="C:exon-exon junction complex"/>
    <property type="evidence" value="ECO:0007669"/>
    <property type="project" value="InterPro"/>
</dbReference>
<evidence type="ECO:0000313" key="17">
    <source>
        <dbReference type="Proteomes" id="UP001311232"/>
    </source>
</evidence>
<dbReference type="GO" id="GO:0003677">
    <property type="term" value="F:DNA binding"/>
    <property type="evidence" value="ECO:0007669"/>
    <property type="project" value="TreeGrafter"/>
</dbReference>
<evidence type="ECO:0000256" key="13">
    <source>
        <dbReference type="ARBA" id="ARBA00023242"/>
    </source>
</evidence>
<feature type="compositionally biased region" description="Basic and acidic residues" evidence="14">
    <location>
        <begin position="667"/>
        <end position="676"/>
    </location>
</feature>
<keyword evidence="8" id="KW-0509">mRNA transport</keyword>
<keyword evidence="10" id="KW-0694">RNA-binding</keyword>
<sequence length="884" mass="100747">MSKALDSPSRPRSRSRSRSRSYSRSRSRSHSRSRSRKRHYSSRSRSRSQSPGYRNYPSRDYQGNNRGFRGYNRGYRRPYHYRGRSRGYYPRGHYQNRGRGGGGYGYKSNWQGGGGGWHDRQDHHSPRRGYSRSRTPRKRSGSRSRSRYSDRSSSGRSRHSRHSSYSSRSGSRSSSRHRDSKGRPRSKDAKDKQPESQTEKSVPPADGSVIAKTSGGKWIDYDGSPKRRGLDSKKEDPPDSESKGPGSGGPLWKTIGSGSPPAKSPSKSAQTASFSGFGFFSKEDAKAGDSTGISAAFKKFMAENKHKKQAAEKEKSREKEQDSAEREPEKSSKSSDVFNISASSYAESKDNKVLPFFDPGEEEFLESQGLKDRIINEDVEVKPVLTARDVFGKWGDEPSYPTSYQSVKERGRREAEEEEAVDDVEEELYRSRKHASKKEEKSKKKEKKEKEKAKRSLTPPTTSKEKERLLFPGAFSALEQSPSHRLSASREEFELKMSSLEEKPSSSLSKDRLMPRDLLHSSKKDPGFRSIFQHIQSAQLLRSPSEIFAQHIVSIVHYIKAQHFPSSDMTLSERFAMYQRKAAEVEMMKPRKSPEIHRRIDVSPSAFKRHSHLFEDLDETSYKDPSKRFKGDIMDLRLDIERRKRFAGKERDYKREGGKSPGGSRGPSRERSSEKSGKHHKKSKKSKKKRDRSPSSSSSSSSTSPYPPPFRGKEYMGEGMEHLEEGHSQPRYPPRDYSCPGDRGPRDFEGHFPERGRGRGFFPRIRGRGWNRGNYPGNSNGNPANMNPPVRPQEEDWDPEYTPKSRKYYLHDDRDGEKTWVENRGRGRGSFPARRGRFVYRKGGSSPKWTHDMFQGGEEGELGDDGIEVERKESKSSADGTPKQ</sequence>
<gene>
    <name evidence="16" type="ORF">CRENBAI_004702</name>
</gene>
<evidence type="ECO:0000256" key="11">
    <source>
        <dbReference type="ARBA" id="ARBA00023161"/>
    </source>
</evidence>